<feature type="compositionally biased region" description="Basic and acidic residues" evidence="3">
    <location>
        <begin position="490"/>
        <end position="502"/>
    </location>
</feature>
<dbReference type="EMBL" id="JBCLYO010000001">
    <property type="protein sequence ID" value="KAL0096657.1"/>
    <property type="molecule type" value="Genomic_DNA"/>
</dbReference>
<dbReference type="InterPro" id="IPR001895">
    <property type="entry name" value="RASGEF_cat_dom"/>
</dbReference>
<keyword evidence="6" id="KW-1185">Reference proteome</keyword>
<feature type="compositionally biased region" description="Low complexity" evidence="3">
    <location>
        <begin position="748"/>
        <end position="759"/>
    </location>
</feature>
<gene>
    <name evidence="5" type="ORF">J3Q64DRAFT_1708774</name>
</gene>
<dbReference type="Gene3D" id="1.10.840.10">
    <property type="entry name" value="Ras guanine-nucleotide exchange factors catalytic domain"/>
    <property type="match status" value="1"/>
</dbReference>
<feature type="region of interest" description="Disordered" evidence="3">
    <location>
        <begin position="401"/>
        <end position="420"/>
    </location>
</feature>
<evidence type="ECO:0000256" key="1">
    <source>
        <dbReference type="ARBA" id="ARBA00022658"/>
    </source>
</evidence>
<dbReference type="InterPro" id="IPR036964">
    <property type="entry name" value="RASGEF_cat_dom_sf"/>
</dbReference>
<feature type="compositionally biased region" description="Polar residues" evidence="3">
    <location>
        <begin position="835"/>
        <end position="849"/>
    </location>
</feature>
<feature type="region of interest" description="Disordered" evidence="3">
    <location>
        <begin position="464"/>
        <end position="483"/>
    </location>
</feature>
<dbReference type="InterPro" id="IPR023578">
    <property type="entry name" value="Ras_GEF_dom_sf"/>
</dbReference>
<feature type="compositionally biased region" description="Polar residues" evidence="3">
    <location>
        <begin position="594"/>
        <end position="604"/>
    </location>
</feature>
<evidence type="ECO:0000256" key="2">
    <source>
        <dbReference type="PROSITE-ProRule" id="PRU00168"/>
    </source>
</evidence>
<feature type="domain" description="Ras-GEF" evidence="4">
    <location>
        <begin position="82"/>
        <end position="349"/>
    </location>
</feature>
<feature type="region of interest" description="Disordered" evidence="3">
    <location>
        <begin position="801"/>
        <end position="849"/>
    </location>
</feature>
<feature type="compositionally biased region" description="Basic and acidic residues" evidence="3">
    <location>
        <begin position="401"/>
        <end position="414"/>
    </location>
</feature>
<name>A0ABR3BCU5_PHYBL</name>
<feature type="compositionally biased region" description="Basic and acidic residues" evidence="3">
    <location>
        <begin position="515"/>
        <end position="544"/>
    </location>
</feature>
<dbReference type="InterPro" id="IPR008937">
    <property type="entry name" value="Ras-like_GEF"/>
</dbReference>
<sequence length="849" mass="96624">MATAAGGLPLVPLSSFAKESSVHASAYALASETLSKAKQANPPVSVGALRRLIEDVRVEESSLDRVARQMQSVQSATAFNWDPDVLAKQIAILNCQLFGCAVLKKQWLCQLDRQQTKLIPLLDFHRYLTHSIAHQVIYWAELMKCGPQAARVAPPVHPKDNLVSHLVRVAYLLLHAYRDFSGCAAILRALTMPEVRRLRRLWNHCPARTKDMFRELVQVISPLNNYQAYHEMLRHKIEIFSRDHQRRGSAGIMIAIPWIDPHLLSIQSIITAYTAGDHFAEAMVASDSFDPVDLVLSSPGARKLAFVMSVLELCQHNSTTESIDLIEDALGLTATNSTANKRASTLKPIHLEGLRVSVIPISDLNRLAPGDPVVNHWLVSRVYLRKDQLMDESIEVEPLMHNEQIRSDSDDKTEIIIPQTPISRRPSTVILLPEEDDVPEELQEQQEDVDSSAQADILREQVRQQELRQAESDKKKREDEKNEAIERLSRLHQQEEAKKAQEELEAAAAAEEEEVARQKKIEQDLKEQQQKQFKEQQQLKEQQRLHKQQQQQQQLKEQLELEQQRQRDAEKKAAEEEKSRQEKTLVPHNKEWTGPTSDHTNPSSHDNHDNDVHGEHDNLTQDDNRGKSVAGRSIETTSSQHNSTTSKHTKKSRLSPTAPEFVPLKKTTNTMYQASKEWRQHSPVSSVKSSKRSQVIDNDDQSEEWTGYVPSNLDIKGTAGGEEEDEDEIWKGYPGPVLSNESNETSPRRGSSQSESSEPWKGYEATKMESDWEHELTLKVRENDWQGYTLETLDEDELDSSTMLNGEFEKSRQVRGRVEPNLFEKNNFRKGMGTRKNQPNPQNTKRFTP</sequence>
<dbReference type="SUPFAM" id="SSF48366">
    <property type="entry name" value="Ras GEF"/>
    <property type="match status" value="1"/>
</dbReference>
<reference evidence="5 6" key="1">
    <citation type="submission" date="2024-04" db="EMBL/GenBank/DDBJ databases">
        <title>Symmetric and asymmetric DNA N6-adenine methylation regulates different biological responses in Mucorales.</title>
        <authorList>
            <consortium name="Lawrence Berkeley National Laboratory"/>
            <person name="Lax C."/>
            <person name="Mondo S.J."/>
            <person name="Osorio-Concepcion M."/>
            <person name="Muszewska A."/>
            <person name="Corrochano-Luque M."/>
            <person name="Gutierrez G."/>
            <person name="Riley R."/>
            <person name="Lipzen A."/>
            <person name="Guo J."/>
            <person name="Hundley H."/>
            <person name="Amirebrahimi M."/>
            <person name="Ng V."/>
            <person name="Lorenzo-Gutierrez D."/>
            <person name="Binder U."/>
            <person name="Yang J."/>
            <person name="Song Y."/>
            <person name="Canovas D."/>
            <person name="Navarro E."/>
            <person name="Freitag M."/>
            <person name="Gabaldon T."/>
            <person name="Grigoriev I.V."/>
            <person name="Corrochano L.M."/>
            <person name="Nicolas F.E."/>
            <person name="Garre V."/>
        </authorList>
    </citation>
    <scope>NUCLEOTIDE SEQUENCE [LARGE SCALE GENOMIC DNA]</scope>
    <source>
        <strain evidence="5 6">L51</strain>
    </source>
</reference>
<feature type="compositionally biased region" description="Basic and acidic residues" evidence="3">
    <location>
        <begin position="605"/>
        <end position="626"/>
    </location>
</feature>
<feature type="region of interest" description="Disordered" evidence="3">
    <location>
        <begin position="490"/>
        <end position="766"/>
    </location>
</feature>
<accession>A0ABR3BCU5</accession>
<organism evidence="5 6">
    <name type="scientific">Phycomyces blakesleeanus</name>
    <dbReference type="NCBI Taxonomy" id="4837"/>
    <lineage>
        <taxon>Eukaryota</taxon>
        <taxon>Fungi</taxon>
        <taxon>Fungi incertae sedis</taxon>
        <taxon>Mucoromycota</taxon>
        <taxon>Mucoromycotina</taxon>
        <taxon>Mucoromycetes</taxon>
        <taxon>Mucorales</taxon>
        <taxon>Phycomycetaceae</taxon>
        <taxon>Phycomyces</taxon>
    </lineage>
</organism>
<proteinExistence type="predicted"/>
<dbReference type="Pfam" id="PF00617">
    <property type="entry name" value="RasGEF"/>
    <property type="match status" value="1"/>
</dbReference>
<evidence type="ECO:0000313" key="6">
    <source>
        <dbReference type="Proteomes" id="UP001448207"/>
    </source>
</evidence>
<dbReference type="PANTHER" id="PTHR23113">
    <property type="entry name" value="GUANINE NUCLEOTIDE EXCHANGE FACTOR"/>
    <property type="match status" value="1"/>
</dbReference>
<evidence type="ECO:0000256" key="3">
    <source>
        <dbReference type="SAM" id="MobiDB-lite"/>
    </source>
</evidence>
<feature type="compositionally biased region" description="Basic and acidic residues" evidence="3">
    <location>
        <begin position="807"/>
        <end position="818"/>
    </location>
</feature>
<dbReference type="SMART" id="SM00147">
    <property type="entry name" value="RasGEF"/>
    <property type="match status" value="1"/>
</dbReference>
<evidence type="ECO:0000259" key="4">
    <source>
        <dbReference type="PROSITE" id="PS50009"/>
    </source>
</evidence>
<dbReference type="Proteomes" id="UP001448207">
    <property type="component" value="Unassembled WGS sequence"/>
</dbReference>
<comment type="caution">
    <text evidence="5">The sequence shown here is derived from an EMBL/GenBank/DDBJ whole genome shotgun (WGS) entry which is preliminary data.</text>
</comment>
<feature type="compositionally biased region" description="Basic and acidic residues" evidence="3">
    <location>
        <begin position="557"/>
        <end position="591"/>
    </location>
</feature>
<dbReference type="PROSITE" id="PS50009">
    <property type="entry name" value="RASGEF_CAT"/>
    <property type="match status" value="1"/>
</dbReference>
<protein>
    <recommendedName>
        <fullName evidence="4">Ras-GEF domain-containing protein</fullName>
    </recommendedName>
</protein>
<feature type="compositionally biased region" description="Polar residues" evidence="3">
    <location>
        <begin position="634"/>
        <end position="646"/>
    </location>
</feature>
<keyword evidence="1 2" id="KW-0344">Guanine-nucleotide releasing factor</keyword>
<dbReference type="PANTHER" id="PTHR23113:SF99">
    <property type="entry name" value="RASGEF DOMAIN-CONTAINING PROTEIN"/>
    <property type="match status" value="1"/>
</dbReference>
<evidence type="ECO:0000313" key="5">
    <source>
        <dbReference type="EMBL" id="KAL0096657.1"/>
    </source>
</evidence>